<dbReference type="EMBL" id="LVJH01000003">
    <property type="protein sequence ID" value="OAB45268.1"/>
    <property type="molecule type" value="Genomic_DNA"/>
</dbReference>
<organism evidence="2 3">
    <name type="scientific">Paenibacillus glacialis</name>
    <dbReference type="NCBI Taxonomy" id="494026"/>
    <lineage>
        <taxon>Bacteria</taxon>
        <taxon>Bacillati</taxon>
        <taxon>Bacillota</taxon>
        <taxon>Bacilli</taxon>
        <taxon>Bacillales</taxon>
        <taxon>Paenibacillaceae</taxon>
        <taxon>Paenibacillus</taxon>
    </lineage>
</organism>
<dbReference type="InterPro" id="IPR029058">
    <property type="entry name" value="AB_hydrolase_fold"/>
</dbReference>
<dbReference type="OrthoDB" id="5513277at2"/>
<dbReference type="Proteomes" id="UP000076967">
    <property type="component" value="Unassembled WGS sequence"/>
</dbReference>
<reference evidence="2 3" key="1">
    <citation type="submission" date="2016-03" db="EMBL/GenBank/DDBJ databases">
        <title>Draft genome sequence of Paenibacillus glacialis DSM 22343.</title>
        <authorList>
            <person name="Shin S.-K."/>
            <person name="Yi H."/>
        </authorList>
    </citation>
    <scope>NUCLEOTIDE SEQUENCE [LARGE SCALE GENOMIC DNA]</scope>
    <source>
        <strain evidence="2 3">DSM 22343</strain>
    </source>
</reference>
<dbReference type="PANTHER" id="PTHR43798">
    <property type="entry name" value="MONOACYLGLYCEROL LIPASE"/>
    <property type="match status" value="1"/>
</dbReference>
<sequence>MKMHGIKTQVGSRNLLHFKTSQKEMKYNIEYEKSLSLWHVPYKTFYVPTRFGQTHVITCGPDDGEPLILLHAMGFSSTIWFPNIEQLARKYRVYAIDFIGDLNKSVPSVLPVNREECGEWLDEVLIGLDIDSCYIGGISYGGFLAINYAMYASHKVKKMFLLSPASSFAPLHKQFIYRVIAMNAIPLKWSVSKFIKWLSRHQLNKALVDQFHAAFRYGSLSLKVPPDVYSEDELKKLAMPVLLLLGEEEVINDVNMAFYRATQICKNIRAKIVPETGHLLNLENPQYVNVKINEFLCNEFH</sequence>
<comment type="caution">
    <text evidence="2">The sequence shown here is derived from an EMBL/GenBank/DDBJ whole genome shotgun (WGS) entry which is preliminary data.</text>
</comment>
<dbReference type="STRING" id="494026.PGLA_03145"/>
<dbReference type="InterPro" id="IPR000073">
    <property type="entry name" value="AB_hydrolase_1"/>
</dbReference>
<feature type="domain" description="AB hydrolase-1" evidence="1">
    <location>
        <begin position="67"/>
        <end position="288"/>
    </location>
</feature>
<keyword evidence="3" id="KW-1185">Reference proteome</keyword>
<dbReference type="RefSeq" id="WP_161487831.1">
    <property type="nucleotide sequence ID" value="NZ_LVJH01000003.1"/>
</dbReference>
<gene>
    <name evidence="2" type="ORF">PGLA_03145</name>
</gene>
<name>A0A162KE87_9BACL</name>
<evidence type="ECO:0000259" key="1">
    <source>
        <dbReference type="Pfam" id="PF12697"/>
    </source>
</evidence>
<dbReference type="AlphaFoldDB" id="A0A162KE87"/>
<evidence type="ECO:0000313" key="2">
    <source>
        <dbReference type="EMBL" id="OAB45268.1"/>
    </source>
</evidence>
<dbReference type="Gene3D" id="3.40.50.1820">
    <property type="entry name" value="alpha/beta hydrolase"/>
    <property type="match status" value="1"/>
</dbReference>
<proteinExistence type="predicted"/>
<dbReference type="PANTHER" id="PTHR43798:SF33">
    <property type="entry name" value="HYDROLASE, PUTATIVE (AFU_ORTHOLOGUE AFUA_2G14860)-RELATED"/>
    <property type="match status" value="1"/>
</dbReference>
<protein>
    <recommendedName>
        <fullName evidence="1">AB hydrolase-1 domain-containing protein</fullName>
    </recommendedName>
</protein>
<dbReference type="Pfam" id="PF12697">
    <property type="entry name" value="Abhydrolase_6"/>
    <property type="match status" value="1"/>
</dbReference>
<dbReference type="GO" id="GO:0016020">
    <property type="term" value="C:membrane"/>
    <property type="evidence" value="ECO:0007669"/>
    <property type="project" value="TreeGrafter"/>
</dbReference>
<evidence type="ECO:0000313" key="3">
    <source>
        <dbReference type="Proteomes" id="UP000076967"/>
    </source>
</evidence>
<dbReference type="InterPro" id="IPR050266">
    <property type="entry name" value="AB_hydrolase_sf"/>
</dbReference>
<dbReference type="SUPFAM" id="SSF53474">
    <property type="entry name" value="alpha/beta-Hydrolases"/>
    <property type="match status" value="1"/>
</dbReference>
<accession>A0A162KE87</accession>